<dbReference type="PANTHER" id="PTHR15898:SF13">
    <property type="entry name" value="BIFUNCTIONAL APOPTOSIS REGULATOR"/>
    <property type="match status" value="1"/>
</dbReference>
<keyword evidence="2" id="KW-1185">Reference proteome</keyword>
<name>A0A2G2XW70_CAPAN</name>
<proteinExistence type="predicted"/>
<evidence type="ECO:0000313" key="2">
    <source>
        <dbReference type="Proteomes" id="UP000222542"/>
    </source>
</evidence>
<dbReference type="AlphaFoldDB" id="A0A2G2XW70"/>
<evidence type="ECO:0000313" key="1">
    <source>
        <dbReference type="EMBL" id="PHT61754.1"/>
    </source>
</evidence>
<gene>
    <name evidence="1" type="ORF">T459_34385</name>
</gene>
<dbReference type="EMBL" id="AYRZ02000120">
    <property type="protein sequence ID" value="PHT61754.1"/>
    <property type="molecule type" value="Genomic_DNA"/>
</dbReference>
<reference evidence="1 2" key="2">
    <citation type="journal article" date="2017" name="Genome Biol.">
        <title>New reference genome sequences of hot pepper reveal the massive evolution of plant disease-resistance genes by retroduplication.</title>
        <authorList>
            <person name="Kim S."/>
            <person name="Park J."/>
            <person name="Yeom S.I."/>
            <person name="Kim Y.M."/>
            <person name="Seo E."/>
            <person name="Kim K.T."/>
            <person name="Kim M.S."/>
            <person name="Lee J.M."/>
            <person name="Cheong K."/>
            <person name="Shin H.S."/>
            <person name="Kim S.B."/>
            <person name="Han K."/>
            <person name="Lee J."/>
            <person name="Park M."/>
            <person name="Lee H.A."/>
            <person name="Lee H.Y."/>
            <person name="Lee Y."/>
            <person name="Oh S."/>
            <person name="Lee J.H."/>
            <person name="Choi E."/>
            <person name="Choi E."/>
            <person name="Lee S.E."/>
            <person name="Jeon J."/>
            <person name="Kim H."/>
            <person name="Choi G."/>
            <person name="Song H."/>
            <person name="Lee J."/>
            <person name="Lee S.C."/>
            <person name="Kwon J.K."/>
            <person name="Lee H.Y."/>
            <person name="Koo N."/>
            <person name="Hong Y."/>
            <person name="Kim R.W."/>
            <person name="Kang W.H."/>
            <person name="Huh J.H."/>
            <person name="Kang B.C."/>
            <person name="Yang T.J."/>
            <person name="Lee Y.H."/>
            <person name="Bennetzen J.L."/>
            <person name="Choi D."/>
        </authorList>
    </citation>
    <scope>NUCLEOTIDE SEQUENCE [LARGE SCALE GENOMIC DNA]</scope>
    <source>
        <strain evidence="2">cv. CM334</strain>
    </source>
</reference>
<dbReference type="SUPFAM" id="SSF57850">
    <property type="entry name" value="RING/U-box"/>
    <property type="match status" value="1"/>
</dbReference>
<organism evidence="1 2">
    <name type="scientific">Capsicum annuum</name>
    <name type="common">Capsicum pepper</name>
    <dbReference type="NCBI Taxonomy" id="4072"/>
    <lineage>
        <taxon>Eukaryota</taxon>
        <taxon>Viridiplantae</taxon>
        <taxon>Streptophyta</taxon>
        <taxon>Embryophyta</taxon>
        <taxon>Tracheophyta</taxon>
        <taxon>Spermatophyta</taxon>
        <taxon>Magnoliopsida</taxon>
        <taxon>eudicotyledons</taxon>
        <taxon>Gunneridae</taxon>
        <taxon>Pentapetalae</taxon>
        <taxon>asterids</taxon>
        <taxon>lamiids</taxon>
        <taxon>Solanales</taxon>
        <taxon>Solanaceae</taxon>
        <taxon>Solanoideae</taxon>
        <taxon>Capsiceae</taxon>
        <taxon>Capsicum</taxon>
    </lineage>
</organism>
<sequence length="88" mass="9724">MDTPNICLIPAHYLEEQLPELYASREKASAYRAARQIPSAQNQDEAAGCKSLPRFYLSAWLTGGELQVHIGVGCDHCGMCPILGKQYK</sequence>
<dbReference type="Proteomes" id="UP000222542">
    <property type="component" value="Unassembled WGS sequence"/>
</dbReference>
<comment type="caution">
    <text evidence="1">The sequence shown here is derived from an EMBL/GenBank/DDBJ whole genome shotgun (WGS) entry which is preliminary data.</text>
</comment>
<dbReference type="Gramene" id="PHT61754">
    <property type="protein sequence ID" value="PHT61754"/>
    <property type="gene ID" value="T459_34385"/>
</dbReference>
<reference evidence="1 2" key="1">
    <citation type="journal article" date="2014" name="Nat. Genet.">
        <title>Genome sequence of the hot pepper provides insights into the evolution of pungency in Capsicum species.</title>
        <authorList>
            <person name="Kim S."/>
            <person name="Park M."/>
            <person name="Yeom S.I."/>
            <person name="Kim Y.M."/>
            <person name="Lee J.M."/>
            <person name="Lee H.A."/>
            <person name="Seo E."/>
            <person name="Choi J."/>
            <person name="Cheong K."/>
            <person name="Kim K.T."/>
            <person name="Jung K."/>
            <person name="Lee G.W."/>
            <person name="Oh S.K."/>
            <person name="Bae C."/>
            <person name="Kim S.B."/>
            <person name="Lee H.Y."/>
            <person name="Kim S.Y."/>
            <person name="Kim M.S."/>
            <person name="Kang B.C."/>
            <person name="Jo Y.D."/>
            <person name="Yang H.B."/>
            <person name="Jeong H.J."/>
            <person name="Kang W.H."/>
            <person name="Kwon J.K."/>
            <person name="Shin C."/>
            <person name="Lim J.Y."/>
            <person name="Park J.H."/>
            <person name="Huh J.H."/>
            <person name="Kim J.S."/>
            <person name="Kim B.D."/>
            <person name="Cohen O."/>
            <person name="Paran I."/>
            <person name="Suh M.C."/>
            <person name="Lee S.B."/>
            <person name="Kim Y.K."/>
            <person name="Shin Y."/>
            <person name="Noh S.J."/>
            <person name="Park J."/>
            <person name="Seo Y.S."/>
            <person name="Kwon S.Y."/>
            <person name="Kim H.A."/>
            <person name="Park J.M."/>
            <person name="Kim H.J."/>
            <person name="Choi S.B."/>
            <person name="Bosland P.W."/>
            <person name="Reeves G."/>
            <person name="Jo S.H."/>
            <person name="Lee B.W."/>
            <person name="Cho H.T."/>
            <person name="Choi H.S."/>
            <person name="Lee M.S."/>
            <person name="Yu Y."/>
            <person name="Do Choi Y."/>
            <person name="Park B.S."/>
            <person name="van Deynze A."/>
            <person name="Ashrafi H."/>
            <person name="Hill T."/>
            <person name="Kim W.T."/>
            <person name="Pai H.S."/>
            <person name="Ahn H.K."/>
            <person name="Yeam I."/>
            <person name="Giovannoni J.J."/>
            <person name="Rose J.K."/>
            <person name="Sorensen I."/>
            <person name="Lee S.J."/>
            <person name="Kim R.W."/>
            <person name="Choi I.Y."/>
            <person name="Choi B.S."/>
            <person name="Lim J.S."/>
            <person name="Lee Y.H."/>
            <person name="Choi D."/>
        </authorList>
    </citation>
    <scope>NUCLEOTIDE SEQUENCE [LARGE SCALE GENOMIC DNA]</scope>
    <source>
        <strain evidence="2">cv. CM334</strain>
    </source>
</reference>
<accession>A0A2G2XW70</accession>
<protein>
    <submittedName>
        <fullName evidence="1">Uncharacterized protein</fullName>
    </submittedName>
</protein>
<dbReference type="PANTHER" id="PTHR15898">
    <property type="entry name" value="BIFUNCTIONAL APOPTOSIS REGULATOR"/>
    <property type="match status" value="1"/>
</dbReference>
<dbReference type="STRING" id="4072.A0A2G2XW70"/>